<organism evidence="1 2">
    <name type="scientific">Banduia mediterranea</name>
    <dbReference type="NCBI Taxonomy" id="3075609"/>
    <lineage>
        <taxon>Bacteria</taxon>
        <taxon>Pseudomonadati</taxon>
        <taxon>Pseudomonadota</taxon>
        <taxon>Gammaproteobacteria</taxon>
        <taxon>Nevskiales</taxon>
        <taxon>Algiphilaceae</taxon>
        <taxon>Banduia</taxon>
    </lineage>
</organism>
<dbReference type="EMBL" id="JAVRIC010000028">
    <property type="protein sequence ID" value="MDT0498885.1"/>
    <property type="molecule type" value="Genomic_DNA"/>
</dbReference>
<protein>
    <submittedName>
        <fullName evidence="1">Uncharacterized protein</fullName>
    </submittedName>
</protein>
<dbReference type="Proteomes" id="UP001254608">
    <property type="component" value="Unassembled WGS sequence"/>
</dbReference>
<accession>A0ABU2WLY9</accession>
<sequence length="42" mass="4754">MADTAQQMEGLFVFDTLGNHGQIQFLAERADRLEQDKATPFL</sequence>
<reference evidence="1 2" key="1">
    <citation type="submission" date="2023-09" db="EMBL/GenBank/DDBJ databases">
        <authorList>
            <person name="Rey-Velasco X."/>
        </authorList>
    </citation>
    <scope>NUCLEOTIDE SEQUENCE [LARGE SCALE GENOMIC DNA]</scope>
    <source>
        <strain evidence="1 2">W345</strain>
    </source>
</reference>
<dbReference type="RefSeq" id="WP_311366296.1">
    <property type="nucleotide sequence ID" value="NZ_JAVRIC010000028.1"/>
</dbReference>
<keyword evidence="2" id="KW-1185">Reference proteome</keyword>
<name>A0ABU2WLY9_9GAMM</name>
<evidence type="ECO:0000313" key="2">
    <source>
        <dbReference type="Proteomes" id="UP001254608"/>
    </source>
</evidence>
<proteinExistence type="predicted"/>
<comment type="caution">
    <text evidence="1">The sequence shown here is derived from an EMBL/GenBank/DDBJ whole genome shotgun (WGS) entry which is preliminary data.</text>
</comment>
<gene>
    <name evidence="1" type="ORF">RM530_16165</name>
</gene>
<evidence type="ECO:0000313" key="1">
    <source>
        <dbReference type="EMBL" id="MDT0498885.1"/>
    </source>
</evidence>